<keyword evidence="4" id="KW-1185">Reference proteome</keyword>
<dbReference type="PANTHER" id="PTHR34606">
    <property type="entry name" value="BON DOMAIN-CONTAINING PROTEIN"/>
    <property type="match status" value="1"/>
</dbReference>
<comment type="caution">
    <text evidence="3">The sequence shown here is derived from an EMBL/GenBank/DDBJ whole genome shotgun (WGS) entry which is preliminary data.</text>
</comment>
<dbReference type="PANTHER" id="PTHR34606:SF4">
    <property type="entry name" value="OUTER MEMBRANE LIPOPROTEIN DOLP"/>
    <property type="match status" value="1"/>
</dbReference>
<feature type="domain" description="BON" evidence="2">
    <location>
        <begin position="77"/>
        <end position="145"/>
    </location>
</feature>
<sequence length="215" mass="23717">MDDLVLQQLVIDELEFEPSVDAANIGVAVDSGVVTLTGHVGSYAEKIAAERAAQRVRGVRAIAQEIQVRYPSDKKTSDDEIAKRAADILAWDARVPDEGIQIKVQNGWVMLTGTVEWQYQRVAAESGVRKLSGVIGVSNEIELKPQVKAPDVRDKILSALKRNAEIEADSIRVSVNGDEVTLEGRVHDWYERIVIERAAWSAPGVKHVHDRMTLS</sequence>
<dbReference type="SMART" id="SM00749">
    <property type="entry name" value="BON"/>
    <property type="match status" value="3"/>
</dbReference>
<gene>
    <name evidence="3" type="ORF">I2H36_15175</name>
</gene>
<keyword evidence="1" id="KW-0732">Signal</keyword>
<protein>
    <submittedName>
        <fullName evidence="3">BON domain-containing protein</fullName>
    </submittedName>
</protein>
<evidence type="ECO:0000259" key="2">
    <source>
        <dbReference type="PROSITE" id="PS50914"/>
    </source>
</evidence>
<dbReference type="Proteomes" id="UP000611708">
    <property type="component" value="Unassembled WGS sequence"/>
</dbReference>
<dbReference type="Gene3D" id="3.30.1340.30">
    <property type="match status" value="3"/>
</dbReference>
<reference evidence="3 4" key="1">
    <citation type="submission" date="2020-11" db="EMBL/GenBank/DDBJ databases">
        <authorList>
            <person name="Kim M.K."/>
        </authorList>
    </citation>
    <scope>NUCLEOTIDE SEQUENCE [LARGE SCALE GENOMIC DNA]</scope>
    <source>
        <strain evidence="3 4">BT290</strain>
    </source>
</reference>
<feature type="domain" description="BON" evidence="2">
    <location>
        <begin position="148"/>
        <end position="215"/>
    </location>
</feature>
<dbReference type="InterPro" id="IPR051686">
    <property type="entry name" value="Lipoprotein_DolP"/>
</dbReference>
<name>A0ABS0HV84_9HYPH</name>
<dbReference type="InterPro" id="IPR014004">
    <property type="entry name" value="Transpt-assoc_nodulatn_dom_bac"/>
</dbReference>
<evidence type="ECO:0000313" key="4">
    <source>
        <dbReference type="Proteomes" id="UP000611708"/>
    </source>
</evidence>
<organism evidence="3 4">
    <name type="scientific">Microvirga terrestris</name>
    <dbReference type="NCBI Taxonomy" id="2791024"/>
    <lineage>
        <taxon>Bacteria</taxon>
        <taxon>Pseudomonadati</taxon>
        <taxon>Pseudomonadota</taxon>
        <taxon>Alphaproteobacteria</taxon>
        <taxon>Hyphomicrobiales</taxon>
        <taxon>Methylobacteriaceae</taxon>
        <taxon>Microvirga</taxon>
    </lineage>
</organism>
<evidence type="ECO:0000313" key="3">
    <source>
        <dbReference type="EMBL" id="MBF9197384.1"/>
    </source>
</evidence>
<feature type="domain" description="BON" evidence="2">
    <location>
        <begin position="2"/>
        <end position="70"/>
    </location>
</feature>
<accession>A0ABS0HV84</accession>
<dbReference type="Pfam" id="PF04972">
    <property type="entry name" value="BON"/>
    <property type="match status" value="3"/>
</dbReference>
<dbReference type="InterPro" id="IPR007055">
    <property type="entry name" value="BON_dom"/>
</dbReference>
<dbReference type="EMBL" id="JADQDN010000007">
    <property type="protein sequence ID" value="MBF9197384.1"/>
    <property type="molecule type" value="Genomic_DNA"/>
</dbReference>
<evidence type="ECO:0000256" key="1">
    <source>
        <dbReference type="ARBA" id="ARBA00022729"/>
    </source>
</evidence>
<proteinExistence type="predicted"/>
<dbReference type="RefSeq" id="WP_196264741.1">
    <property type="nucleotide sequence ID" value="NZ_JADQDN010000007.1"/>
</dbReference>
<dbReference type="PROSITE" id="PS50914">
    <property type="entry name" value="BON"/>
    <property type="match status" value="3"/>
</dbReference>